<proteinExistence type="predicted"/>
<evidence type="ECO:0000313" key="1">
    <source>
        <dbReference type="EMBL" id="CAJ71654.1"/>
    </source>
</evidence>
<dbReference type="EMBL" id="CP049055">
    <property type="protein sequence ID" value="QII13859.1"/>
    <property type="molecule type" value="Genomic_DNA"/>
</dbReference>
<dbReference type="Proteomes" id="UP000501926">
    <property type="component" value="Chromosome"/>
</dbReference>
<keyword evidence="4" id="KW-1185">Reference proteome</keyword>
<evidence type="ECO:0000313" key="2">
    <source>
        <dbReference type="EMBL" id="QII13859.1"/>
    </source>
</evidence>
<accession>Q1PWQ5</accession>
<dbReference type="KEGG" id="kst:KSMBR1_2556"/>
<evidence type="ECO:0000313" key="3">
    <source>
        <dbReference type="EMBL" id="SOH05043.1"/>
    </source>
</evidence>
<protein>
    <submittedName>
        <fullName evidence="1">Uncharacterized protein</fullName>
    </submittedName>
</protein>
<reference evidence="3" key="4">
    <citation type="submission" date="2017-10" db="EMBL/GenBank/DDBJ databases">
        <authorList>
            <person name="Banno H."/>
            <person name="Chua N.-H."/>
        </authorList>
    </citation>
    <scope>NUCLEOTIDE SEQUENCE [LARGE SCALE GENOMIC DNA]</scope>
    <source>
        <strain evidence="3">Kuenenia_mbr1_ru-nijmegen</strain>
    </source>
</reference>
<dbReference type="AlphaFoldDB" id="Q1PWQ5"/>
<dbReference type="EMBL" id="CT573073">
    <property type="protein sequence ID" value="CAJ71654.1"/>
    <property type="molecule type" value="Genomic_DNA"/>
</dbReference>
<dbReference type="EMBL" id="LT934425">
    <property type="protein sequence ID" value="SOH05043.1"/>
    <property type="molecule type" value="Genomic_DNA"/>
</dbReference>
<name>Q1PWQ5_KUEST</name>
<reference evidence="1" key="1">
    <citation type="journal article" date="2006" name="Nature">
        <title>Deciphering the evolution and metabolism of an anammox bacterium from a community genome.</title>
        <authorList>
            <person name="Strous M."/>
            <person name="Pelletier E."/>
            <person name="Mangenot S."/>
            <person name="Rattei T."/>
            <person name="Lehner A."/>
            <person name="Taylor M.W."/>
            <person name="Horn M."/>
            <person name="Daims H."/>
            <person name="Bartol-Mavel D."/>
            <person name="Wincker P."/>
            <person name="Barbe V."/>
            <person name="Fonknechten N."/>
            <person name="Vallenet D."/>
            <person name="Segurens B."/>
            <person name="Schenowitz-Truong C."/>
            <person name="Medigue C."/>
            <person name="Collingro A."/>
            <person name="Snel B."/>
            <person name="Dutilh B.E."/>
            <person name="OpDenCamp H.J.M."/>
            <person name="vanDerDrift C."/>
            <person name="Cirpus I."/>
            <person name="vanDePas-Schoonen K.T."/>
            <person name="Harhangi H.R."/>
            <person name="vanNiftrik L."/>
            <person name="Schmid M."/>
            <person name="Keltjens J."/>
            <person name="vanDeVossenberg J."/>
            <person name="Kartal B."/>
            <person name="Meier H."/>
            <person name="Frishman D."/>
            <person name="Huynen M.A."/>
            <person name="Mewes H."/>
            <person name="Weissenbach J."/>
            <person name="Jetten M.S.M."/>
            <person name="Wagner M."/>
            <person name="LePaslier D."/>
        </authorList>
    </citation>
    <scope>NUCLEOTIDE SEQUENCE</scope>
</reference>
<evidence type="ECO:0000313" key="4">
    <source>
        <dbReference type="Proteomes" id="UP000221734"/>
    </source>
</evidence>
<dbReference type="Proteomes" id="UP000221734">
    <property type="component" value="Chromosome Kuenenia_stuttgartiensis_MBR1"/>
</dbReference>
<reference evidence="4" key="3">
    <citation type="submission" date="2017-10" db="EMBL/GenBank/DDBJ databases">
        <authorList>
            <person name="Frank J."/>
        </authorList>
    </citation>
    <scope>NUCLEOTIDE SEQUENCE [LARGE SCALE GENOMIC DNA]</scope>
</reference>
<reference evidence="2 5" key="5">
    <citation type="submission" date="2020-02" db="EMBL/GenBank/DDBJ databases">
        <title>Newly sequenced genome of strain CSTR1 showed variability in Candidatus Kuenenia stuttgartiensis genomes.</title>
        <authorList>
            <person name="Ding C."/>
            <person name="Adrian L."/>
        </authorList>
    </citation>
    <scope>NUCLEOTIDE SEQUENCE [LARGE SCALE GENOMIC DNA]</scope>
    <source>
        <strain evidence="2 5">CSTR1</strain>
    </source>
</reference>
<organism evidence="1">
    <name type="scientific">Kuenenia stuttgartiensis</name>
    <dbReference type="NCBI Taxonomy" id="174633"/>
    <lineage>
        <taxon>Bacteria</taxon>
        <taxon>Pseudomonadati</taxon>
        <taxon>Planctomycetota</taxon>
        <taxon>Candidatus Brocadiia</taxon>
        <taxon>Candidatus Brocadiales</taxon>
        <taxon>Candidatus Brocadiaceae</taxon>
        <taxon>Candidatus Kuenenia</taxon>
    </lineage>
</organism>
<gene>
    <name evidence="2" type="ORF">KsCSTR_44800</name>
    <name evidence="3" type="ORF">KSMBR1_2556</name>
    <name evidence="1" type="ORF">kustc0909</name>
</gene>
<reference evidence="1" key="2">
    <citation type="submission" date="2006-01" db="EMBL/GenBank/DDBJ databases">
        <authorList>
            <person name="Genoscope"/>
        </authorList>
    </citation>
    <scope>NUCLEOTIDE SEQUENCE</scope>
</reference>
<evidence type="ECO:0000313" key="5">
    <source>
        <dbReference type="Proteomes" id="UP000501926"/>
    </source>
</evidence>
<sequence>MKMNTFFICPECGNDKDFKIFTSNFQIVRQSPELGRCIDSSFALPNLRQHDNYIECVPCLKRYDYNDALTNGRRYVRAIGRFKKTYPMSQR</sequence>